<evidence type="ECO:0000313" key="8">
    <source>
        <dbReference type="Proteomes" id="UP000019102"/>
    </source>
</evidence>
<sequence>MIFQEFSLVPKLSIAQNIYLHREPKTKLGTIDDKKMIRDSAAILESLDIKISPPEELVENISVGYCR</sequence>
<evidence type="ECO:0000256" key="1">
    <source>
        <dbReference type="ARBA" id="ARBA00022448"/>
    </source>
</evidence>
<dbReference type="eggNOG" id="COG1129">
    <property type="taxonomic scope" value="Bacteria"/>
</dbReference>
<dbReference type="InterPro" id="IPR050107">
    <property type="entry name" value="ABC_carbohydrate_import_ATPase"/>
</dbReference>
<dbReference type="Proteomes" id="UP000019102">
    <property type="component" value="Unassembled WGS sequence"/>
</dbReference>
<evidence type="ECO:0000256" key="4">
    <source>
        <dbReference type="ARBA" id="ARBA00022840"/>
    </source>
</evidence>
<organism evidence="7 8">
    <name type="scientific">Gracilibacillus boraciitolerans JCM 21714</name>
    <dbReference type="NCBI Taxonomy" id="1298598"/>
    <lineage>
        <taxon>Bacteria</taxon>
        <taxon>Bacillati</taxon>
        <taxon>Bacillota</taxon>
        <taxon>Bacilli</taxon>
        <taxon>Bacillales</taxon>
        <taxon>Bacillaceae</taxon>
        <taxon>Gracilibacillus</taxon>
    </lineage>
</organism>
<gene>
    <name evidence="7" type="ORF">JCM21714_4233</name>
</gene>
<keyword evidence="5" id="KW-1278">Translocase</keyword>
<dbReference type="GO" id="GO:0005524">
    <property type="term" value="F:ATP binding"/>
    <property type="evidence" value="ECO:0007669"/>
    <property type="project" value="UniProtKB-KW"/>
</dbReference>
<evidence type="ECO:0000256" key="6">
    <source>
        <dbReference type="ARBA" id="ARBA00023136"/>
    </source>
</evidence>
<comment type="caution">
    <text evidence="7">The sequence shown here is derived from an EMBL/GenBank/DDBJ whole genome shotgun (WGS) entry which is preliminary data.</text>
</comment>
<keyword evidence="4" id="KW-0067">ATP-binding</keyword>
<evidence type="ECO:0000313" key="7">
    <source>
        <dbReference type="EMBL" id="GAE95030.1"/>
    </source>
</evidence>
<dbReference type="STRING" id="1298598.JCM21714_4233"/>
<dbReference type="AlphaFoldDB" id="W4VNT0"/>
<keyword evidence="8" id="KW-1185">Reference proteome</keyword>
<accession>W4VNT0</accession>
<reference evidence="7 8" key="1">
    <citation type="journal article" date="2014" name="Genome Announc.">
        <title>Draft Genome Sequence of the Boron-Tolerant and Moderately Halotolerant Bacterium Gracilibacillus boraciitolerans JCM 21714T.</title>
        <authorList>
            <person name="Ahmed I."/>
            <person name="Oshima K."/>
            <person name="Suda W."/>
            <person name="Kitamura K."/>
            <person name="Iida T."/>
            <person name="Ohmori Y."/>
            <person name="Fujiwara T."/>
            <person name="Hattori M."/>
            <person name="Ohkuma M."/>
        </authorList>
    </citation>
    <scope>NUCLEOTIDE SEQUENCE [LARGE SCALE GENOMIC DNA]</scope>
    <source>
        <strain evidence="7 8">JCM 21714</strain>
    </source>
</reference>
<keyword evidence="6" id="KW-0472">Membrane</keyword>
<keyword evidence="1" id="KW-0813">Transport</keyword>
<proteinExistence type="predicted"/>
<evidence type="ECO:0000256" key="5">
    <source>
        <dbReference type="ARBA" id="ARBA00022967"/>
    </source>
</evidence>
<protein>
    <submittedName>
        <fullName evidence="7">Uncharacterized protein</fullName>
    </submittedName>
</protein>
<keyword evidence="2" id="KW-1003">Cell membrane</keyword>
<keyword evidence="3" id="KW-0547">Nucleotide-binding</keyword>
<dbReference type="PANTHER" id="PTHR43790">
    <property type="entry name" value="CARBOHYDRATE TRANSPORT ATP-BINDING PROTEIN MG119-RELATED"/>
    <property type="match status" value="1"/>
</dbReference>
<name>W4VNT0_9BACI</name>
<evidence type="ECO:0000256" key="2">
    <source>
        <dbReference type="ARBA" id="ARBA00022475"/>
    </source>
</evidence>
<dbReference type="PANTHER" id="PTHR43790:SF3">
    <property type="entry name" value="D-ALLOSE IMPORT ATP-BINDING PROTEIN ALSA-RELATED"/>
    <property type="match status" value="1"/>
</dbReference>
<dbReference type="EMBL" id="BAVS01000037">
    <property type="protein sequence ID" value="GAE95030.1"/>
    <property type="molecule type" value="Genomic_DNA"/>
</dbReference>
<evidence type="ECO:0000256" key="3">
    <source>
        <dbReference type="ARBA" id="ARBA00022741"/>
    </source>
</evidence>